<name>A0A1S3J3R1_LINAN</name>
<evidence type="ECO:0000256" key="3">
    <source>
        <dbReference type="ARBA" id="ARBA00022692"/>
    </source>
</evidence>
<keyword evidence="3 7" id="KW-0812">Transmembrane</keyword>
<keyword evidence="5 7" id="KW-1133">Transmembrane helix</keyword>
<evidence type="ECO:0000256" key="1">
    <source>
        <dbReference type="ARBA" id="ARBA00004141"/>
    </source>
</evidence>
<feature type="transmembrane region" description="Helical" evidence="7">
    <location>
        <begin position="79"/>
        <end position="98"/>
    </location>
</feature>
<proteinExistence type="inferred from homology"/>
<feature type="transmembrane region" description="Helical" evidence="7">
    <location>
        <begin position="250"/>
        <end position="271"/>
    </location>
</feature>
<keyword evidence="8" id="KW-0732">Signal</keyword>
<dbReference type="RefSeq" id="XP_013404504.1">
    <property type="nucleotide sequence ID" value="XM_013549050.1"/>
</dbReference>
<comment type="similarity">
    <text evidence="2">Belongs to the major facilitator superfamily. Proton-dependent oligopeptide transporter (POT/PTR) (TC 2.A.17) family.</text>
</comment>
<evidence type="ECO:0000256" key="2">
    <source>
        <dbReference type="ARBA" id="ARBA00005982"/>
    </source>
</evidence>
<dbReference type="GeneID" id="106169562"/>
<keyword evidence="9" id="KW-1185">Reference proteome</keyword>
<keyword evidence="4" id="KW-0813">Transport</keyword>
<dbReference type="PANTHER" id="PTHR11654">
    <property type="entry name" value="OLIGOPEPTIDE TRANSPORTER-RELATED"/>
    <property type="match status" value="1"/>
</dbReference>
<evidence type="ECO:0000256" key="8">
    <source>
        <dbReference type="SAM" id="SignalP"/>
    </source>
</evidence>
<dbReference type="OrthoDB" id="8904098at2759"/>
<evidence type="ECO:0000313" key="10">
    <source>
        <dbReference type="RefSeq" id="XP_013404504.1"/>
    </source>
</evidence>
<evidence type="ECO:0000256" key="6">
    <source>
        <dbReference type="ARBA" id="ARBA00023136"/>
    </source>
</evidence>
<sequence length="487" mass="53551">MAFSKSALLVLLALMCERAAYFTVENHVNELWTKTSNSSNTTDDAVIAHMMFVGASACFGIFGGAFADAFLHPIPTLGVGYVVYSIGLVLLECAAYEAKANLSAARDLVIAGLVSTALGQGCIGAVLPVVGAAQVPNENNRRRFIHWYYVWRNVGAIIADTSSAVFDKDELYDKYWIAPVSGVLSDILVLTAILVRKKPPEENRPDSTCTEGTALPNVLSSAFQLCRNGCLLSTSYRRRENISRRSNLRAVFRILLVNSAVVGFGFLYLPILTVYEMQASGLNGNITGDKFEFPSPSTQLILFNEVVIVFVIPFTLYCLYPRIWPRGGPHYISKTSIGVVFSIISGLVAIVLETVRKNYSKHNHGCSTISIFAQGPQYTLIALAEVFTQLTVMEYSYMEAPDGIKCFSMGLHQTALGLSYFIAVGIEALVTETQPGWHLFDVEDICFGASHLECFLGILVLLNVVFSLIFPLVTRIPQERPDYIRLI</sequence>
<dbReference type="Gene3D" id="1.20.1250.20">
    <property type="entry name" value="MFS general substrate transporter like domains"/>
    <property type="match status" value="1"/>
</dbReference>
<protein>
    <submittedName>
        <fullName evidence="10">Solute carrier family 15 member 4</fullName>
    </submittedName>
</protein>
<keyword evidence="4" id="KW-0571">Peptide transport</keyword>
<dbReference type="AlphaFoldDB" id="A0A1S3J3R1"/>
<keyword evidence="6 7" id="KW-0472">Membrane</keyword>
<evidence type="ECO:0000256" key="5">
    <source>
        <dbReference type="ARBA" id="ARBA00022989"/>
    </source>
</evidence>
<gene>
    <name evidence="10" type="primary">LOC106169562</name>
</gene>
<feature type="chain" id="PRO_5010273557" evidence="8">
    <location>
        <begin position="22"/>
        <end position="487"/>
    </location>
</feature>
<feature type="transmembrane region" description="Helical" evidence="7">
    <location>
        <begin position="110"/>
        <end position="133"/>
    </location>
</feature>
<evidence type="ECO:0000256" key="4">
    <source>
        <dbReference type="ARBA" id="ARBA00022856"/>
    </source>
</evidence>
<evidence type="ECO:0000313" key="9">
    <source>
        <dbReference type="Proteomes" id="UP000085678"/>
    </source>
</evidence>
<accession>A0A1S3J3R1</accession>
<dbReference type="KEGG" id="lak:106169562"/>
<comment type="subcellular location">
    <subcellularLocation>
        <location evidence="1">Membrane</location>
        <topology evidence="1">Multi-pass membrane protein</topology>
    </subcellularLocation>
</comment>
<dbReference type="Proteomes" id="UP000085678">
    <property type="component" value="Unplaced"/>
</dbReference>
<dbReference type="InterPro" id="IPR036259">
    <property type="entry name" value="MFS_trans_sf"/>
</dbReference>
<dbReference type="InterPro" id="IPR000109">
    <property type="entry name" value="POT_fam"/>
</dbReference>
<feature type="transmembrane region" description="Helical" evidence="7">
    <location>
        <begin position="145"/>
        <end position="164"/>
    </location>
</feature>
<organism evidence="9 10">
    <name type="scientific">Lingula anatina</name>
    <name type="common">Brachiopod</name>
    <name type="synonym">Lingula unguis</name>
    <dbReference type="NCBI Taxonomy" id="7574"/>
    <lineage>
        <taxon>Eukaryota</taxon>
        <taxon>Metazoa</taxon>
        <taxon>Spiralia</taxon>
        <taxon>Lophotrochozoa</taxon>
        <taxon>Brachiopoda</taxon>
        <taxon>Linguliformea</taxon>
        <taxon>Lingulata</taxon>
        <taxon>Lingulida</taxon>
        <taxon>Linguloidea</taxon>
        <taxon>Lingulidae</taxon>
        <taxon>Lingula</taxon>
    </lineage>
</organism>
<dbReference type="Pfam" id="PF00854">
    <property type="entry name" value="PTR2"/>
    <property type="match status" value="1"/>
</dbReference>
<dbReference type="GO" id="GO:0022857">
    <property type="term" value="F:transmembrane transporter activity"/>
    <property type="evidence" value="ECO:0007669"/>
    <property type="project" value="InterPro"/>
</dbReference>
<dbReference type="GO" id="GO:0016020">
    <property type="term" value="C:membrane"/>
    <property type="evidence" value="ECO:0007669"/>
    <property type="project" value="UniProtKB-SubCell"/>
</dbReference>
<feature type="transmembrane region" description="Helical" evidence="7">
    <location>
        <begin position="331"/>
        <end position="352"/>
    </location>
</feature>
<feature type="transmembrane region" description="Helical" evidence="7">
    <location>
        <begin position="300"/>
        <end position="319"/>
    </location>
</feature>
<reference evidence="10" key="1">
    <citation type="submission" date="2025-08" db="UniProtKB">
        <authorList>
            <consortium name="RefSeq"/>
        </authorList>
    </citation>
    <scope>IDENTIFICATION</scope>
    <source>
        <tissue evidence="10">Gonads</tissue>
    </source>
</reference>
<feature type="transmembrane region" description="Helical" evidence="7">
    <location>
        <begin position="176"/>
        <end position="195"/>
    </location>
</feature>
<keyword evidence="4" id="KW-0653">Protein transport</keyword>
<feature type="signal peptide" evidence="8">
    <location>
        <begin position="1"/>
        <end position="21"/>
    </location>
</feature>
<dbReference type="InParanoid" id="A0A1S3J3R1"/>
<feature type="transmembrane region" description="Helical" evidence="7">
    <location>
        <begin position="46"/>
        <end position="67"/>
    </location>
</feature>
<feature type="transmembrane region" description="Helical" evidence="7">
    <location>
        <begin position="455"/>
        <end position="473"/>
    </location>
</feature>
<dbReference type="GO" id="GO:0015833">
    <property type="term" value="P:peptide transport"/>
    <property type="evidence" value="ECO:0007669"/>
    <property type="project" value="UniProtKB-KW"/>
</dbReference>
<dbReference type="SUPFAM" id="SSF103473">
    <property type="entry name" value="MFS general substrate transporter"/>
    <property type="match status" value="1"/>
</dbReference>
<evidence type="ECO:0000256" key="7">
    <source>
        <dbReference type="SAM" id="Phobius"/>
    </source>
</evidence>